<dbReference type="InterPro" id="IPR004704">
    <property type="entry name" value="PTS_IID_man"/>
</dbReference>
<keyword evidence="1" id="KW-0812">Transmembrane</keyword>
<organism evidence="2 3">
    <name type="scientific">Paratractidigestivibacter faecalis</name>
    <dbReference type="NCBI Taxonomy" id="2292441"/>
    <lineage>
        <taxon>Bacteria</taxon>
        <taxon>Bacillati</taxon>
        <taxon>Actinomycetota</taxon>
        <taxon>Coriobacteriia</taxon>
        <taxon>Coriobacteriales</taxon>
        <taxon>Atopobiaceae</taxon>
        <taxon>Paratractidigestivibacter</taxon>
    </lineage>
</organism>
<name>A0ABV1IEX4_9ACTN</name>
<sequence>MSNATVAPEKTEGKVLTEKDLNKCGRRWCMSVNGFNYETQLAPSVVFAEADALKKIYGDDDEAYRKSLANAGKYFNATPPVSGFLLGAGLAIEEEGKTDALDAVQDLKVGLMGSISGIGDALLWVMIPTIFGSMAAYMGQEGNPLGAIIFALVMLVCSLGLKVKSWSWGYKFGSAIITTLADKVAALSEAMSVLGLTVVGALIPSVIKISTPLAIAIGDASFGLQEQLFDKILTGFLPVMATVLVYQLLKKKVSTNVLIIGIIVVSWVCAAFGILG</sequence>
<dbReference type="Pfam" id="PF03613">
    <property type="entry name" value="EIID-AGA"/>
    <property type="match status" value="1"/>
</dbReference>
<dbReference type="GeneID" id="98644135"/>
<dbReference type="InterPro" id="IPR050303">
    <property type="entry name" value="GatZ_KbaZ_carbometab"/>
</dbReference>
<protein>
    <submittedName>
        <fullName evidence="2">PTS system mannose/fructose/sorbose family transporter subunit IID</fullName>
    </submittedName>
</protein>
<reference evidence="2 3" key="1">
    <citation type="submission" date="2024-04" db="EMBL/GenBank/DDBJ databases">
        <title>Human intestinal bacterial collection.</title>
        <authorList>
            <person name="Pauvert C."/>
            <person name="Hitch T.C.A."/>
            <person name="Clavel T."/>
        </authorList>
    </citation>
    <scope>NUCLEOTIDE SEQUENCE [LARGE SCALE GENOMIC DNA]</scope>
    <source>
        <strain evidence="2 3">CLA-AA-H197</strain>
    </source>
</reference>
<dbReference type="RefSeq" id="WP_157966986.1">
    <property type="nucleotide sequence ID" value="NZ_JBBNGS010000005.1"/>
</dbReference>
<keyword evidence="1" id="KW-0472">Membrane</keyword>
<evidence type="ECO:0000313" key="3">
    <source>
        <dbReference type="Proteomes" id="UP001478817"/>
    </source>
</evidence>
<keyword evidence="1" id="KW-1133">Transmembrane helix</keyword>
<keyword evidence="3" id="KW-1185">Reference proteome</keyword>
<accession>A0ABV1IEX4</accession>
<dbReference type="EMBL" id="JBBNGS010000005">
    <property type="protein sequence ID" value="MEQ2637454.1"/>
    <property type="molecule type" value="Genomic_DNA"/>
</dbReference>
<dbReference type="PROSITE" id="PS51108">
    <property type="entry name" value="PTS_EIID"/>
    <property type="match status" value="1"/>
</dbReference>
<feature type="transmembrane region" description="Helical" evidence="1">
    <location>
        <begin position="256"/>
        <end position="275"/>
    </location>
</feature>
<dbReference type="Proteomes" id="UP001478817">
    <property type="component" value="Unassembled WGS sequence"/>
</dbReference>
<dbReference type="PANTHER" id="PTHR32502:SF26">
    <property type="entry name" value="PHOSPHOTRANSFERASE SYSTEM SUGAR-SPECIFIC EIID COMPONENT"/>
    <property type="match status" value="1"/>
</dbReference>
<feature type="transmembrane region" description="Helical" evidence="1">
    <location>
        <begin position="232"/>
        <end position="249"/>
    </location>
</feature>
<proteinExistence type="predicted"/>
<comment type="caution">
    <text evidence="2">The sequence shown here is derived from an EMBL/GenBank/DDBJ whole genome shotgun (WGS) entry which is preliminary data.</text>
</comment>
<gene>
    <name evidence="2" type="ORF">AAAT05_03765</name>
</gene>
<evidence type="ECO:0000256" key="1">
    <source>
        <dbReference type="SAM" id="Phobius"/>
    </source>
</evidence>
<evidence type="ECO:0000313" key="2">
    <source>
        <dbReference type="EMBL" id="MEQ2637454.1"/>
    </source>
</evidence>
<dbReference type="PANTHER" id="PTHR32502">
    <property type="entry name" value="N-ACETYLGALACTOSAMINE PERMEASE II COMPONENT-RELATED"/>
    <property type="match status" value="1"/>
</dbReference>
<feature type="transmembrane region" description="Helical" evidence="1">
    <location>
        <begin position="145"/>
        <end position="163"/>
    </location>
</feature>